<dbReference type="SUPFAM" id="SSF103511">
    <property type="entry name" value="Chlorophyll a-b binding protein"/>
    <property type="match status" value="1"/>
</dbReference>
<keyword evidence="6" id="KW-1185">Reference proteome</keyword>
<evidence type="ECO:0000256" key="3">
    <source>
        <dbReference type="ARBA" id="ARBA00022989"/>
    </source>
</evidence>
<feature type="region of interest" description="Disordered" evidence="5">
    <location>
        <begin position="1"/>
        <end position="20"/>
    </location>
</feature>
<dbReference type="OMA" id="PHFTHKS"/>
<dbReference type="AlphaFoldDB" id="A0A1S3Z2X5"/>
<dbReference type="RefSeq" id="XP_016458779.1">
    <property type="nucleotide sequence ID" value="XM_016603293.2"/>
</dbReference>
<evidence type="ECO:0000256" key="5">
    <source>
        <dbReference type="SAM" id="MobiDB-lite"/>
    </source>
</evidence>
<reference evidence="6" key="1">
    <citation type="journal article" date="2014" name="Nat. Commun.">
        <title>The tobacco genome sequence and its comparison with those of tomato and potato.</title>
        <authorList>
            <person name="Sierro N."/>
            <person name="Battey J.N."/>
            <person name="Ouadi S."/>
            <person name="Bakaher N."/>
            <person name="Bovet L."/>
            <person name="Willig A."/>
            <person name="Goepfert S."/>
            <person name="Peitsch M.C."/>
            <person name="Ivanov N.V."/>
        </authorList>
    </citation>
    <scope>NUCLEOTIDE SEQUENCE [LARGE SCALE GENOMIC DNA]</scope>
</reference>
<reference evidence="7" key="2">
    <citation type="submission" date="2025-08" db="UniProtKB">
        <authorList>
            <consortium name="RefSeq"/>
        </authorList>
    </citation>
    <scope>IDENTIFICATION</scope>
    <source>
        <tissue evidence="7">Leaf</tissue>
    </source>
</reference>
<dbReference type="PANTHER" id="PTHR14154">
    <property type="entry name" value="UPF0041 BRAIN PROTEIN 44-RELATED"/>
    <property type="match status" value="1"/>
</dbReference>
<comment type="subcellular location">
    <subcellularLocation>
        <location evidence="1">Membrane</location>
        <topology evidence="1">Multi-pass membrane protein</topology>
    </subcellularLocation>
</comment>
<dbReference type="GeneID" id="107782408"/>
<evidence type="ECO:0000256" key="1">
    <source>
        <dbReference type="ARBA" id="ARBA00004141"/>
    </source>
</evidence>
<keyword evidence="2" id="KW-0812">Transmembrane</keyword>
<evidence type="ECO:0000256" key="2">
    <source>
        <dbReference type="ARBA" id="ARBA00022692"/>
    </source>
</evidence>
<dbReference type="PaxDb" id="4097-A0A1S3Z2X5"/>
<sequence>MSSMALFSAPPPHFPTLSPPKPDLTHKPYLLLTLKKPHFSFRAVDDVSSGITATSAVTIEQEKTEESNGVALNSNGSLPAVSAGAPATEEGVRKFQDSRWVGGTWDLKQFEKDGKIHWDSVIDAEVRRRKWLEDNPESSSNEDPVLFDTSIIPWWAWMKRFHLPEAERLNGRAAMIGFFMAYFVDSLTGVGLVDQMGNFFCKTLLFVAVAGVLLIRKNEDIETIKKLVEETTFYDKQWQASWKDETSSGSKES</sequence>
<name>A0A1S3Z2X5_TOBAC</name>
<dbReference type="OrthoDB" id="566010at2759"/>
<proteinExistence type="predicted"/>
<protein>
    <submittedName>
        <fullName evidence="7">Light-harvesting complex-like protein 3 isotype 1, chloroplastic</fullName>
    </submittedName>
</protein>
<gene>
    <name evidence="7" type="primary">LOC107782408</name>
</gene>
<dbReference type="STRING" id="4097.A0A1S3Z2X5"/>
<feature type="compositionally biased region" description="Pro residues" evidence="5">
    <location>
        <begin position="9"/>
        <end position="20"/>
    </location>
</feature>
<organism evidence="6 7">
    <name type="scientific">Nicotiana tabacum</name>
    <name type="common">Common tobacco</name>
    <dbReference type="NCBI Taxonomy" id="4097"/>
    <lineage>
        <taxon>Eukaryota</taxon>
        <taxon>Viridiplantae</taxon>
        <taxon>Streptophyta</taxon>
        <taxon>Embryophyta</taxon>
        <taxon>Tracheophyta</taxon>
        <taxon>Spermatophyta</taxon>
        <taxon>Magnoliopsida</taxon>
        <taxon>eudicotyledons</taxon>
        <taxon>Gunneridae</taxon>
        <taxon>Pentapetalae</taxon>
        <taxon>asterids</taxon>
        <taxon>lamiids</taxon>
        <taxon>Solanales</taxon>
        <taxon>Solanaceae</taxon>
        <taxon>Nicotianoideae</taxon>
        <taxon>Nicotianeae</taxon>
        <taxon>Nicotiana</taxon>
    </lineage>
</organism>
<accession>A0A1S3Z2X5</accession>
<evidence type="ECO:0000313" key="6">
    <source>
        <dbReference type="Proteomes" id="UP000790787"/>
    </source>
</evidence>
<keyword evidence="3" id="KW-1133">Transmembrane helix</keyword>
<evidence type="ECO:0000313" key="7">
    <source>
        <dbReference type="RefSeq" id="XP_016458779.1"/>
    </source>
</evidence>
<dbReference type="RefSeq" id="XP_016458779.1">
    <property type="nucleotide sequence ID" value="XM_016603293.1"/>
</dbReference>
<dbReference type="GO" id="GO:0009535">
    <property type="term" value="C:chloroplast thylakoid membrane"/>
    <property type="evidence" value="ECO:0000318"/>
    <property type="project" value="GO_Central"/>
</dbReference>
<evidence type="ECO:0000256" key="4">
    <source>
        <dbReference type="ARBA" id="ARBA00023136"/>
    </source>
</evidence>
<dbReference type="KEGG" id="nta:107782408"/>
<keyword evidence="4" id="KW-0472">Membrane</keyword>
<dbReference type="Proteomes" id="UP000790787">
    <property type="component" value="Chromosome 15"/>
</dbReference>